<protein>
    <submittedName>
        <fullName evidence="3">Uncharacterized protein</fullName>
    </submittedName>
</protein>
<accession>A0A7X5AK95</accession>
<feature type="region of interest" description="Disordered" evidence="1">
    <location>
        <begin position="40"/>
        <end position="66"/>
    </location>
</feature>
<dbReference type="Proteomes" id="UP000448235">
    <property type="component" value="Unassembled WGS sequence"/>
</dbReference>
<dbReference type="RefSeq" id="WP_161422663.1">
    <property type="nucleotide sequence ID" value="NZ_JARWMY010000007.1"/>
</dbReference>
<gene>
    <name evidence="3" type="ORF">GRB80_04390</name>
</gene>
<name>A0A7X5AK95_9GAMM</name>
<dbReference type="PROSITE" id="PS51257">
    <property type="entry name" value="PROKAR_LIPOPROTEIN"/>
    <property type="match status" value="1"/>
</dbReference>
<proteinExistence type="predicted"/>
<reference evidence="3 4" key="1">
    <citation type="submission" date="2019-12" db="EMBL/GenBank/DDBJ databases">
        <title>Draft genome sequencing of Halomonas icarensis D1-1.</title>
        <authorList>
            <person name="Pandiyan K."/>
            <person name="Kushwaha P."/>
            <person name="Gowdham M."/>
            <person name="Chakdar H."/>
            <person name="Singh A."/>
            <person name="Kumar M."/>
            <person name="Saxena A.K."/>
        </authorList>
    </citation>
    <scope>NUCLEOTIDE SEQUENCE [LARGE SCALE GENOMIC DNA]</scope>
    <source>
        <strain evidence="3 4">D1-1</strain>
    </source>
</reference>
<organism evidence="3 4">
    <name type="scientific">Halomonas icarae</name>
    <dbReference type="NCBI Taxonomy" id="2691040"/>
    <lineage>
        <taxon>Bacteria</taxon>
        <taxon>Pseudomonadati</taxon>
        <taxon>Pseudomonadota</taxon>
        <taxon>Gammaproteobacteria</taxon>
        <taxon>Oceanospirillales</taxon>
        <taxon>Halomonadaceae</taxon>
        <taxon>Halomonas</taxon>
    </lineage>
</organism>
<feature type="signal peptide" evidence="2">
    <location>
        <begin position="1"/>
        <end position="19"/>
    </location>
</feature>
<sequence length="66" mass="7401">MLTTRLLLAATLLGTLLLAGCTTYTFDDGHRETVWGVPAEDETLSREERVNTPPRYREPGEIPEAR</sequence>
<evidence type="ECO:0000256" key="1">
    <source>
        <dbReference type="SAM" id="MobiDB-lite"/>
    </source>
</evidence>
<dbReference type="AlphaFoldDB" id="A0A7X5AK95"/>
<keyword evidence="4" id="KW-1185">Reference proteome</keyword>
<evidence type="ECO:0000313" key="3">
    <source>
        <dbReference type="EMBL" id="NAW12077.1"/>
    </source>
</evidence>
<evidence type="ECO:0000313" key="4">
    <source>
        <dbReference type="Proteomes" id="UP000448235"/>
    </source>
</evidence>
<dbReference type="EMBL" id="WUTS01000001">
    <property type="protein sequence ID" value="NAW12077.1"/>
    <property type="molecule type" value="Genomic_DNA"/>
</dbReference>
<comment type="caution">
    <text evidence="3">The sequence shown here is derived from an EMBL/GenBank/DDBJ whole genome shotgun (WGS) entry which is preliminary data.</text>
</comment>
<evidence type="ECO:0000256" key="2">
    <source>
        <dbReference type="SAM" id="SignalP"/>
    </source>
</evidence>
<feature type="chain" id="PRO_5031231305" evidence="2">
    <location>
        <begin position="20"/>
        <end position="66"/>
    </location>
</feature>
<feature type="compositionally biased region" description="Basic and acidic residues" evidence="1">
    <location>
        <begin position="43"/>
        <end position="66"/>
    </location>
</feature>
<keyword evidence="2" id="KW-0732">Signal</keyword>